<dbReference type="InterPro" id="IPR051698">
    <property type="entry name" value="Transposase_11-like"/>
</dbReference>
<gene>
    <name evidence="1" type="ORF">J8F10_05035</name>
</gene>
<evidence type="ECO:0000313" key="2">
    <source>
        <dbReference type="Proteomes" id="UP000676565"/>
    </source>
</evidence>
<comment type="caution">
    <text evidence="1">The sequence shown here is derived from an EMBL/GenBank/DDBJ whole genome shotgun (WGS) entry which is preliminary data.</text>
</comment>
<reference evidence="1 2" key="1">
    <citation type="submission" date="2021-04" db="EMBL/GenBank/DDBJ databases">
        <authorList>
            <person name="Ivanova A."/>
        </authorList>
    </citation>
    <scope>NUCLEOTIDE SEQUENCE [LARGE SCALE GENOMIC DNA]</scope>
    <source>
        <strain evidence="1 2">G18</strain>
    </source>
</reference>
<evidence type="ECO:0000313" key="1">
    <source>
        <dbReference type="EMBL" id="MBP3954646.1"/>
    </source>
</evidence>
<organism evidence="1 2">
    <name type="scientific">Gemmata palustris</name>
    <dbReference type="NCBI Taxonomy" id="2822762"/>
    <lineage>
        <taxon>Bacteria</taxon>
        <taxon>Pseudomonadati</taxon>
        <taxon>Planctomycetota</taxon>
        <taxon>Planctomycetia</taxon>
        <taxon>Gemmatales</taxon>
        <taxon>Gemmataceae</taxon>
        <taxon>Gemmata</taxon>
    </lineage>
</organism>
<dbReference type="Proteomes" id="UP000676565">
    <property type="component" value="Unassembled WGS sequence"/>
</dbReference>
<name>A0ABS5BLS5_9BACT</name>
<dbReference type="EMBL" id="JAGKQQ010000001">
    <property type="protein sequence ID" value="MBP3954646.1"/>
    <property type="molecule type" value="Genomic_DNA"/>
</dbReference>
<protein>
    <submittedName>
        <fullName evidence="1">Transposase</fullName>
    </submittedName>
</protein>
<dbReference type="RefSeq" id="WP_210652765.1">
    <property type="nucleotide sequence ID" value="NZ_JAGKQQ010000001.1"/>
</dbReference>
<dbReference type="PANTHER" id="PTHR30298:SF0">
    <property type="entry name" value="PROTEIN YBFL-RELATED"/>
    <property type="match status" value="1"/>
</dbReference>
<sequence length="110" mass="12561">MRYDISRGHRSGTMFRCAPRRHRGTEHARHRVRDVAFREDDDRLREGHAPENVSVVRKMARAMLQNATAEIGIQNNRLKARWDETFLEHVLLASGNRVRGSGPTDGTSLA</sequence>
<proteinExistence type="predicted"/>
<accession>A0ABS5BLS5</accession>
<keyword evidence="2" id="KW-1185">Reference proteome</keyword>
<dbReference type="PANTHER" id="PTHR30298">
    <property type="entry name" value="H REPEAT-ASSOCIATED PREDICTED TRANSPOSASE"/>
    <property type="match status" value="1"/>
</dbReference>